<comment type="pathway">
    <text evidence="3 11">Cofactor biosynthesis; thiamine diphosphate biosynthesis; 4-methyl-5-(2-phosphoethyl)-thiazole from 5-(2-hydroxyethyl)-4-methylthiazole: step 1/1.</text>
</comment>
<dbReference type="RefSeq" id="WP_163941131.1">
    <property type="nucleotide sequence ID" value="NZ_JAAFZH010000001.1"/>
</dbReference>
<dbReference type="Gene3D" id="3.40.1190.20">
    <property type="match status" value="1"/>
</dbReference>
<comment type="cofactor">
    <cofactor evidence="2 11">
        <name>Mg(2+)</name>
        <dbReference type="ChEBI" id="CHEBI:18420"/>
    </cofactor>
</comment>
<dbReference type="Proteomes" id="UP000474175">
    <property type="component" value="Unassembled WGS sequence"/>
</dbReference>
<proteinExistence type="inferred from homology"/>
<keyword evidence="10 11" id="KW-0784">Thiamine biosynthesis</keyword>
<feature type="binding site" evidence="11">
    <location>
        <position position="169"/>
    </location>
    <ligand>
        <name>ATP</name>
        <dbReference type="ChEBI" id="CHEBI:30616"/>
    </ligand>
</feature>
<organism evidence="12 13">
    <name type="scientific">Spirosoma terrae</name>
    <dbReference type="NCBI Taxonomy" id="1968276"/>
    <lineage>
        <taxon>Bacteria</taxon>
        <taxon>Pseudomonadati</taxon>
        <taxon>Bacteroidota</taxon>
        <taxon>Cytophagia</taxon>
        <taxon>Cytophagales</taxon>
        <taxon>Cytophagaceae</taxon>
        <taxon>Spirosoma</taxon>
    </lineage>
</organism>
<keyword evidence="13" id="KW-1185">Reference proteome</keyword>
<dbReference type="PRINTS" id="PR01099">
    <property type="entry name" value="HYETHTZKNASE"/>
</dbReference>
<keyword evidence="4 11" id="KW-0808">Transferase</keyword>
<dbReference type="GO" id="GO:0004417">
    <property type="term" value="F:hydroxyethylthiazole kinase activity"/>
    <property type="evidence" value="ECO:0007669"/>
    <property type="project" value="UniProtKB-UniRule"/>
</dbReference>
<accession>A0A6L9KYH4</accession>
<dbReference type="UniPathway" id="UPA00060">
    <property type="reaction ID" value="UER00139"/>
</dbReference>
<dbReference type="GO" id="GO:0005524">
    <property type="term" value="F:ATP binding"/>
    <property type="evidence" value="ECO:0007669"/>
    <property type="project" value="UniProtKB-UniRule"/>
</dbReference>
<comment type="similarity">
    <text evidence="11">Belongs to the Thz kinase family.</text>
</comment>
<evidence type="ECO:0000256" key="4">
    <source>
        <dbReference type="ARBA" id="ARBA00022679"/>
    </source>
</evidence>
<feature type="binding site" evidence="11">
    <location>
        <position position="123"/>
    </location>
    <ligand>
        <name>ATP</name>
        <dbReference type="ChEBI" id="CHEBI:30616"/>
    </ligand>
</feature>
<keyword evidence="5 11" id="KW-0479">Metal-binding</keyword>
<dbReference type="Pfam" id="PF02110">
    <property type="entry name" value="HK"/>
    <property type="match status" value="1"/>
</dbReference>
<evidence type="ECO:0000313" key="12">
    <source>
        <dbReference type="EMBL" id="NDU93324.1"/>
    </source>
</evidence>
<evidence type="ECO:0000313" key="13">
    <source>
        <dbReference type="Proteomes" id="UP000474175"/>
    </source>
</evidence>
<dbReference type="HAMAP" id="MF_00228">
    <property type="entry name" value="Thz_kinase"/>
    <property type="match status" value="1"/>
</dbReference>
<dbReference type="NCBIfam" id="TIGR00694">
    <property type="entry name" value="thiM"/>
    <property type="match status" value="1"/>
</dbReference>
<protein>
    <recommendedName>
        <fullName evidence="11">Hydroxyethylthiazole kinase</fullName>
        <ecNumber evidence="11">2.7.1.50</ecNumber>
    </recommendedName>
    <alternativeName>
        <fullName evidence="11">4-methyl-5-beta-hydroxyethylthiazole kinase</fullName>
        <shortName evidence="11">TH kinase</shortName>
        <shortName evidence="11">Thz kinase</shortName>
    </alternativeName>
</protein>
<evidence type="ECO:0000256" key="9">
    <source>
        <dbReference type="ARBA" id="ARBA00022842"/>
    </source>
</evidence>
<comment type="caution">
    <text evidence="12">The sequence shown here is derived from an EMBL/GenBank/DDBJ whole genome shotgun (WGS) entry which is preliminary data.</text>
</comment>
<dbReference type="EC" id="2.7.1.50" evidence="11"/>
<dbReference type="AlphaFoldDB" id="A0A6L9KYH4"/>
<evidence type="ECO:0000256" key="3">
    <source>
        <dbReference type="ARBA" id="ARBA00004868"/>
    </source>
</evidence>
<comment type="function">
    <text evidence="11">Catalyzes the phosphorylation of the hydroxyl group of 4-methyl-5-beta-hydroxyethylthiazole (THZ).</text>
</comment>
<keyword evidence="6 11" id="KW-0547">Nucleotide-binding</keyword>
<dbReference type="InterPro" id="IPR000417">
    <property type="entry name" value="Hyethyz_kinase"/>
</dbReference>
<dbReference type="EMBL" id="JAAFZH010000001">
    <property type="protein sequence ID" value="NDU93324.1"/>
    <property type="molecule type" value="Genomic_DNA"/>
</dbReference>
<evidence type="ECO:0000256" key="6">
    <source>
        <dbReference type="ARBA" id="ARBA00022741"/>
    </source>
</evidence>
<evidence type="ECO:0000256" key="10">
    <source>
        <dbReference type="ARBA" id="ARBA00022977"/>
    </source>
</evidence>
<dbReference type="InterPro" id="IPR029056">
    <property type="entry name" value="Ribokinase-like"/>
</dbReference>
<evidence type="ECO:0000256" key="11">
    <source>
        <dbReference type="HAMAP-Rule" id="MF_00228"/>
    </source>
</evidence>
<feature type="binding site" evidence="11">
    <location>
        <position position="196"/>
    </location>
    <ligand>
        <name>substrate</name>
    </ligand>
</feature>
<keyword evidence="7 11" id="KW-0418">Kinase</keyword>
<comment type="catalytic activity">
    <reaction evidence="1 11">
        <text>5-(2-hydroxyethyl)-4-methylthiazole + ATP = 4-methyl-5-(2-phosphooxyethyl)-thiazole + ADP + H(+)</text>
        <dbReference type="Rhea" id="RHEA:24212"/>
        <dbReference type="ChEBI" id="CHEBI:15378"/>
        <dbReference type="ChEBI" id="CHEBI:17957"/>
        <dbReference type="ChEBI" id="CHEBI:30616"/>
        <dbReference type="ChEBI" id="CHEBI:58296"/>
        <dbReference type="ChEBI" id="CHEBI:456216"/>
        <dbReference type="EC" id="2.7.1.50"/>
    </reaction>
</comment>
<dbReference type="GO" id="GO:0009229">
    <property type="term" value="P:thiamine diphosphate biosynthetic process"/>
    <property type="evidence" value="ECO:0007669"/>
    <property type="project" value="UniProtKB-UniRule"/>
</dbReference>
<feature type="binding site" evidence="11">
    <location>
        <position position="47"/>
    </location>
    <ligand>
        <name>substrate</name>
    </ligand>
</feature>
<dbReference type="GO" id="GO:0009228">
    <property type="term" value="P:thiamine biosynthetic process"/>
    <property type="evidence" value="ECO:0007669"/>
    <property type="project" value="UniProtKB-KW"/>
</dbReference>
<dbReference type="NCBIfam" id="NF006830">
    <property type="entry name" value="PRK09355.1"/>
    <property type="match status" value="1"/>
</dbReference>
<sequence>MSQSAQSIWQDVTQVRIQAPLIHNITNFVVMNNTANALLALGASPAMVHAPEEVEEFVAISSALVVNIGTLDATFVEGMKRAMRQAKSIEKPIVFDPVGVGATSYRNQVSEDLLTLATPDIIRGNASEIMALAGLNAQTKGVDSLYGSDIALSGAKRLSSVWGSVVVISGAIDYVVFGEQIASIANGHPLMAKVTGMGCTATALTGAFAAVNPDYFQAAVHAMAVMGIAGEMAAERNLAPGSLQVNFLDALYQLTEQEIEARLKLSYA</sequence>
<evidence type="ECO:0000256" key="2">
    <source>
        <dbReference type="ARBA" id="ARBA00001946"/>
    </source>
</evidence>
<dbReference type="CDD" id="cd01170">
    <property type="entry name" value="THZ_kinase"/>
    <property type="match status" value="1"/>
</dbReference>
<keyword evidence="9 11" id="KW-0460">Magnesium</keyword>
<gene>
    <name evidence="11 12" type="primary">thiM</name>
    <name evidence="12" type="ORF">GK108_00410</name>
</gene>
<evidence type="ECO:0000256" key="7">
    <source>
        <dbReference type="ARBA" id="ARBA00022777"/>
    </source>
</evidence>
<evidence type="ECO:0000256" key="1">
    <source>
        <dbReference type="ARBA" id="ARBA00001771"/>
    </source>
</evidence>
<evidence type="ECO:0000256" key="8">
    <source>
        <dbReference type="ARBA" id="ARBA00022840"/>
    </source>
</evidence>
<keyword evidence="8 11" id="KW-0067">ATP-binding</keyword>
<dbReference type="GO" id="GO:0000287">
    <property type="term" value="F:magnesium ion binding"/>
    <property type="evidence" value="ECO:0007669"/>
    <property type="project" value="UniProtKB-UniRule"/>
</dbReference>
<name>A0A6L9KYH4_9BACT</name>
<evidence type="ECO:0000256" key="5">
    <source>
        <dbReference type="ARBA" id="ARBA00022723"/>
    </source>
</evidence>
<dbReference type="PIRSF" id="PIRSF000513">
    <property type="entry name" value="Thz_kinase"/>
    <property type="match status" value="1"/>
</dbReference>
<reference evidence="12 13" key="1">
    <citation type="submission" date="2020-02" db="EMBL/GenBank/DDBJ databases">
        <title>Draft genome sequence of two Spirosoma agri KCTC 52727 and Spirosoma terrae KCTC 52035.</title>
        <authorList>
            <person name="Rojas J."/>
            <person name="Ambika Manirajan B."/>
            <person name="Suarez C."/>
            <person name="Ratering S."/>
            <person name="Schnell S."/>
        </authorList>
    </citation>
    <scope>NUCLEOTIDE SEQUENCE [LARGE SCALE GENOMIC DNA]</scope>
    <source>
        <strain evidence="12 13">KCTC 52035</strain>
    </source>
</reference>
<dbReference type="SUPFAM" id="SSF53613">
    <property type="entry name" value="Ribokinase-like"/>
    <property type="match status" value="1"/>
</dbReference>